<evidence type="ECO:0000313" key="2">
    <source>
        <dbReference type="Proteomes" id="UP000240880"/>
    </source>
</evidence>
<accession>A0A2R6ABB2</accession>
<comment type="caution">
    <text evidence="1">The sequence shown here is derived from an EMBL/GenBank/DDBJ whole genome shotgun (WGS) entry which is preliminary data.</text>
</comment>
<proteinExistence type="predicted"/>
<dbReference type="AlphaFoldDB" id="A0A2R6ABB2"/>
<reference evidence="1 2" key="1">
    <citation type="submission" date="2017-04" db="EMBL/GenBank/DDBJ databases">
        <title>Novel microbial lineages endemic to geothermal iron-oxide mats fill important gaps in the evolutionary history of Archaea.</title>
        <authorList>
            <person name="Jay Z.J."/>
            <person name="Beam J.P."/>
            <person name="Dlakic M."/>
            <person name="Rusch D.B."/>
            <person name="Kozubal M.A."/>
            <person name="Inskeep W.P."/>
        </authorList>
    </citation>
    <scope>NUCLEOTIDE SEQUENCE [LARGE SCALE GENOMIC DNA]</scope>
    <source>
        <strain evidence="1">OSP_D</strain>
    </source>
</reference>
<organism evidence="1 2">
    <name type="scientific">Candidatus Marsarchaeota G1 archaeon OSP_D</name>
    <dbReference type="NCBI Taxonomy" id="1978155"/>
    <lineage>
        <taxon>Archaea</taxon>
        <taxon>Candidatus Marsarchaeota</taxon>
        <taxon>Candidatus Marsarchaeota group 1</taxon>
    </lineage>
</organism>
<evidence type="ECO:0000313" key="1">
    <source>
        <dbReference type="EMBL" id="PSN83692.1"/>
    </source>
</evidence>
<name>A0A2R6ABB2_9ARCH</name>
<dbReference type="EMBL" id="NEXC01000017">
    <property type="protein sequence ID" value="PSN83692.1"/>
    <property type="molecule type" value="Genomic_DNA"/>
</dbReference>
<gene>
    <name evidence="1" type="ORF">B9Q01_03870</name>
</gene>
<sequence length="183" mass="20625">MARFTTGDNEYYVTLDRGITVVEAARDVYGELETELVERFKSTFSYRGALMVIKDYGFPGFMHDEEALAISLATLSVHKGRVKSVSQALKAFYPKFEKNERKLKIQFFGGMYDAKSFSRIQKPIRNLRVIAKKSGSVVTFILVTRENLLSKVCEIVSVTSADNVRVYTPLDKGTQVFATPEPS</sequence>
<protein>
    <submittedName>
        <fullName evidence="1">Uncharacterized protein</fullName>
    </submittedName>
</protein>
<dbReference type="Proteomes" id="UP000240880">
    <property type="component" value="Unassembled WGS sequence"/>
</dbReference>